<sequence>MLIWEDFKKAPSGPGIYFFKDKSGKTLYIGKAQNLKLRLLSYADLKMVEPRKHQMLKEAEKIEWRELESDIEALIEEAIAIKRYKPQYNILFRDDKQYFFVGITKEKFPRIFLTHQKNKLKTNNFRLITRYIGPFTDGGALKMVMRSSQKIFPYCTCKEKHKRPCVRSEMGRCLGICCIDEKYANKSFNDRDEREKIYAKNIRAIKNVLSGRKQNVFKNMEREMKAASKTMRFEDARKLRDQIFSLENIFRHRAIIKRELDPERHKALTLIQELLSLPDIPHRIEGYDISNLQGSSAVGSMVVFKEGVPKKSDYRLFKIRLKTDKGSNDTAMIQEMLRRRLKHNEWPLPDLFLIDGGLGQFNAAKKVLQFYNLTTPLTSLAKREEELWINPQKRLELKKLPLSLLFLFQHIRDEAHRFAINLHRKRRSRACSN</sequence>
<dbReference type="InterPro" id="IPR050066">
    <property type="entry name" value="UvrABC_protein_C"/>
</dbReference>
<dbReference type="Proteomes" id="UP000177451">
    <property type="component" value="Unassembled WGS sequence"/>
</dbReference>
<feature type="domain" description="UvrC family homology region profile" evidence="3">
    <location>
        <begin position="263"/>
        <end position="368"/>
    </location>
</feature>
<dbReference type="InterPro" id="IPR035901">
    <property type="entry name" value="GIY-YIG_endonuc_sf"/>
</dbReference>
<dbReference type="PANTHER" id="PTHR30562">
    <property type="entry name" value="UVRC/OXIDOREDUCTASE"/>
    <property type="match status" value="1"/>
</dbReference>
<evidence type="ECO:0000259" key="3">
    <source>
        <dbReference type="PROSITE" id="PS50165"/>
    </source>
</evidence>
<feature type="domain" description="UVR" evidence="1">
    <location>
        <begin position="214"/>
        <end position="249"/>
    </location>
</feature>
<dbReference type="InterPro" id="IPR000305">
    <property type="entry name" value="GIY-YIG_endonuc"/>
</dbReference>
<name>A0A1F5VP02_9BACT</name>
<comment type="caution">
    <text evidence="4">The sequence shown here is derived from an EMBL/GenBank/DDBJ whole genome shotgun (WGS) entry which is preliminary data.</text>
</comment>
<accession>A0A1F5VP02</accession>
<dbReference type="Pfam" id="PF01541">
    <property type="entry name" value="GIY-YIG"/>
    <property type="match status" value="1"/>
</dbReference>
<dbReference type="Gene3D" id="4.10.860.10">
    <property type="entry name" value="UVR domain"/>
    <property type="match status" value="1"/>
</dbReference>
<dbReference type="InterPro" id="IPR001162">
    <property type="entry name" value="UvrC_RNase_H_dom"/>
</dbReference>
<dbReference type="EMBL" id="MFHH01000026">
    <property type="protein sequence ID" value="OGF65028.1"/>
    <property type="molecule type" value="Genomic_DNA"/>
</dbReference>
<evidence type="ECO:0000313" key="4">
    <source>
        <dbReference type="EMBL" id="OGF65028.1"/>
    </source>
</evidence>
<dbReference type="Pfam" id="PF02151">
    <property type="entry name" value="UVR"/>
    <property type="match status" value="1"/>
</dbReference>
<dbReference type="PROSITE" id="PS50151">
    <property type="entry name" value="UVR"/>
    <property type="match status" value="1"/>
</dbReference>
<dbReference type="GO" id="GO:0006289">
    <property type="term" value="P:nucleotide-excision repair"/>
    <property type="evidence" value="ECO:0007669"/>
    <property type="project" value="InterPro"/>
</dbReference>
<dbReference type="PROSITE" id="PS50164">
    <property type="entry name" value="GIY_YIG"/>
    <property type="match status" value="1"/>
</dbReference>
<protein>
    <recommendedName>
        <fullName evidence="6">Excinuclease ABC subunit C</fullName>
    </recommendedName>
</protein>
<dbReference type="PROSITE" id="PS50165">
    <property type="entry name" value="UVRC"/>
    <property type="match status" value="1"/>
</dbReference>
<dbReference type="CDD" id="cd10434">
    <property type="entry name" value="GIY-YIG_UvrC_Cho"/>
    <property type="match status" value="1"/>
</dbReference>
<dbReference type="Gene3D" id="3.40.1440.10">
    <property type="entry name" value="GIY-YIG endonuclease"/>
    <property type="match status" value="1"/>
</dbReference>
<organism evidence="4 5">
    <name type="scientific">Candidatus Giovannonibacteria bacterium RIFCSPHIGHO2_02_42_15</name>
    <dbReference type="NCBI Taxonomy" id="1798329"/>
    <lineage>
        <taxon>Bacteria</taxon>
        <taxon>Candidatus Giovannoniibacteriota</taxon>
    </lineage>
</organism>
<feature type="domain" description="GIY-YIG" evidence="2">
    <location>
        <begin position="12"/>
        <end position="90"/>
    </location>
</feature>
<dbReference type="SUPFAM" id="SSF46600">
    <property type="entry name" value="C-terminal UvrC-binding domain of UvrB"/>
    <property type="match status" value="1"/>
</dbReference>
<evidence type="ECO:0000259" key="2">
    <source>
        <dbReference type="PROSITE" id="PS50164"/>
    </source>
</evidence>
<evidence type="ECO:0000313" key="5">
    <source>
        <dbReference type="Proteomes" id="UP000177451"/>
    </source>
</evidence>
<dbReference type="Pfam" id="PF08459">
    <property type="entry name" value="UvrC_RNaseH_dom"/>
    <property type="match status" value="1"/>
</dbReference>
<evidence type="ECO:0008006" key="6">
    <source>
        <dbReference type="Google" id="ProtNLM"/>
    </source>
</evidence>
<dbReference type="PANTHER" id="PTHR30562:SF1">
    <property type="entry name" value="UVRABC SYSTEM PROTEIN C"/>
    <property type="match status" value="1"/>
</dbReference>
<dbReference type="InterPro" id="IPR038476">
    <property type="entry name" value="UvrC_RNase_H_dom_sf"/>
</dbReference>
<dbReference type="AlphaFoldDB" id="A0A1F5VP02"/>
<dbReference type="InterPro" id="IPR001943">
    <property type="entry name" value="UVR_dom"/>
</dbReference>
<dbReference type="InterPro" id="IPR047296">
    <property type="entry name" value="GIY-YIG_UvrC_Cho"/>
</dbReference>
<dbReference type="InterPro" id="IPR036876">
    <property type="entry name" value="UVR_dom_sf"/>
</dbReference>
<dbReference type="GO" id="GO:0009380">
    <property type="term" value="C:excinuclease repair complex"/>
    <property type="evidence" value="ECO:0007669"/>
    <property type="project" value="TreeGrafter"/>
</dbReference>
<proteinExistence type="predicted"/>
<gene>
    <name evidence="4" type="ORF">A2Z53_01450</name>
</gene>
<evidence type="ECO:0000259" key="1">
    <source>
        <dbReference type="PROSITE" id="PS50151"/>
    </source>
</evidence>
<dbReference type="SMART" id="SM00465">
    <property type="entry name" value="GIYc"/>
    <property type="match status" value="1"/>
</dbReference>
<dbReference type="SUPFAM" id="SSF82771">
    <property type="entry name" value="GIY-YIG endonuclease"/>
    <property type="match status" value="1"/>
</dbReference>
<reference evidence="4 5" key="1">
    <citation type="journal article" date="2016" name="Nat. Commun.">
        <title>Thousands of microbial genomes shed light on interconnected biogeochemical processes in an aquifer system.</title>
        <authorList>
            <person name="Anantharaman K."/>
            <person name="Brown C.T."/>
            <person name="Hug L.A."/>
            <person name="Sharon I."/>
            <person name="Castelle C.J."/>
            <person name="Probst A.J."/>
            <person name="Thomas B.C."/>
            <person name="Singh A."/>
            <person name="Wilkins M.J."/>
            <person name="Karaoz U."/>
            <person name="Brodie E.L."/>
            <person name="Williams K.H."/>
            <person name="Hubbard S.S."/>
            <person name="Banfield J.F."/>
        </authorList>
    </citation>
    <scope>NUCLEOTIDE SEQUENCE [LARGE SCALE GENOMIC DNA]</scope>
</reference>
<dbReference type="Gene3D" id="3.30.420.340">
    <property type="entry name" value="UvrC, RNAse H endonuclease domain"/>
    <property type="match status" value="1"/>
</dbReference>
<dbReference type="GO" id="GO:0009381">
    <property type="term" value="F:excinuclease ABC activity"/>
    <property type="evidence" value="ECO:0007669"/>
    <property type="project" value="InterPro"/>
</dbReference>